<sequence length="180" mass="19992">MFLKPAKILHLFEQPGLLACLGAVVEIMAQLILVAAIRRTPPRYDFNQGARGHILGASAVTASLPIQIAVFAAWQPSSDAVILKFDTSPLFTDALSLPLVTMSIFLAANEWMGIIVPVRDMAVELNLQFFCDRIVAIDWRGEFEPLPFCPPCTQMWNNSTMVPGQWPKLLLRRPTANYVP</sequence>
<dbReference type="EMBL" id="JARJCW010000067">
    <property type="protein sequence ID" value="KAJ7199607.1"/>
    <property type="molecule type" value="Genomic_DNA"/>
</dbReference>
<keyword evidence="1" id="KW-0812">Transmembrane</keyword>
<feature type="transmembrane region" description="Helical" evidence="1">
    <location>
        <begin position="16"/>
        <end position="34"/>
    </location>
</feature>
<gene>
    <name evidence="2" type="ORF">GGX14DRAFT_401210</name>
</gene>
<evidence type="ECO:0000313" key="3">
    <source>
        <dbReference type="Proteomes" id="UP001219525"/>
    </source>
</evidence>
<keyword evidence="1" id="KW-0472">Membrane</keyword>
<proteinExistence type="predicted"/>
<protein>
    <submittedName>
        <fullName evidence="2">Uncharacterized protein</fullName>
    </submittedName>
</protein>
<reference evidence="2" key="1">
    <citation type="submission" date="2023-03" db="EMBL/GenBank/DDBJ databases">
        <title>Massive genome expansion in bonnet fungi (Mycena s.s.) driven by repeated elements and novel gene families across ecological guilds.</title>
        <authorList>
            <consortium name="Lawrence Berkeley National Laboratory"/>
            <person name="Harder C.B."/>
            <person name="Miyauchi S."/>
            <person name="Viragh M."/>
            <person name="Kuo A."/>
            <person name="Thoen E."/>
            <person name="Andreopoulos B."/>
            <person name="Lu D."/>
            <person name="Skrede I."/>
            <person name="Drula E."/>
            <person name="Henrissat B."/>
            <person name="Morin E."/>
            <person name="Kohler A."/>
            <person name="Barry K."/>
            <person name="LaButti K."/>
            <person name="Morin E."/>
            <person name="Salamov A."/>
            <person name="Lipzen A."/>
            <person name="Mereny Z."/>
            <person name="Hegedus B."/>
            <person name="Baldrian P."/>
            <person name="Stursova M."/>
            <person name="Weitz H."/>
            <person name="Taylor A."/>
            <person name="Grigoriev I.V."/>
            <person name="Nagy L.G."/>
            <person name="Martin F."/>
            <person name="Kauserud H."/>
        </authorList>
    </citation>
    <scope>NUCLEOTIDE SEQUENCE</scope>
    <source>
        <strain evidence="2">9144</strain>
    </source>
</reference>
<feature type="transmembrane region" description="Helical" evidence="1">
    <location>
        <begin position="54"/>
        <end position="74"/>
    </location>
</feature>
<keyword evidence="1" id="KW-1133">Transmembrane helix</keyword>
<organism evidence="2 3">
    <name type="scientific">Mycena pura</name>
    <dbReference type="NCBI Taxonomy" id="153505"/>
    <lineage>
        <taxon>Eukaryota</taxon>
        <taxon>Fungi</taxon>
        <taxon>Dikarya</taxon>
        <taxon>Basidiomycota</taxon>
        <taxon>Agaricomycotina</taxon>
        <taxon>Agaricomycetes</taxon>
        <taxon>Agaricomycetidae</taxon>
        <taxon>Agaricales</taxon>
        <taxon>Marasmiineae</taxon>
        <taxon>Mycenaceae</taxon>
        <taxon>Mycena</taxon>
    </lineage>
</organism>
<dbReference type="Proteomes" id="UP001219525">
    <property type="component" value="Unassembled WGS sequence"/>
</dbReference>
<keyword evidence="3" id="KW-1185">Reference proteome</keyword>
<feature type="transmembrane region" description="Helical" evidence="1">
    <location>
        <begin position="94"/>
        <end position="118"/>
    </location>
</feature>
<accession>A0AAD6V3A7</accession>
<evidence type="ECO:0000256" key="1">
    <source>
        <dbReference type="SAM" id="Phobius"/>
    </source>
</evidence>
<evidence type="ECO:0000313" key="2">
    <source>
        <dbReference type="EMBL" id="KAJ7199607.1"/>
    </source>
</evidence>
<dbReference type="AlphaFoldDB" id="A0AAD6V3A7"/>
<comment type="caution">
    <text evidence="2">The sequence shown here is derived from an EMBL/GenBank/DDBJ whole genome shotgun (WGS) entry which is preliminary data.</text>
</comment>
<name>A0AAD6V3A7_9AGAR</name>